<evidence type="ECO:0000313" key="6">
    <source>
        <dbReference type="EMBL" id="KAL0459230.1"/>
    </source>
</evidence>
<dbReference type="Gene3D" id="1.50.10.130">
    <property type="entry name" value="Terpene synthase, N-terminal domain"/>
    <property type="match status" value="1"/>
</dbReference>
<evidence type="ECO:0000259" key="5">
    <source>
        <dbReference type="Pfam" id="PF01397"/>
    </source>
</evidence>
<evidence type="ECO:0000256" key="1">
    <source>
        <dbReference type="ARBA" id="ARBA00001946"/>
    </source>
</evidence>
<keyword evidence="3" id="KW-0460">Magnesium</keyword>
<evidence type="ECO:0000256" key="2">
    <source>
        <dbReference type="ARBA" id="ARBA00004721"/>
    </source>
</evidence>
<evidence type="ECO:0000256" key="3">
    <source>
        <dbReference type="ARBA" id="ARBA00022842"/>
    </source>
</evidence>
<protein>
    <submittedName>
        <fullName evidence="6">Gamma-curcumene synthase</fullName>
    </submittedName>
</protein>
<comment type="pathway">
    <text evidence="2">Secondary metabolite biosynthesis; terpenoid biosynthesis.</text>
</comment>
<reference evidence="6" key="1">
    <citation type="submission" date="2020-06" db="EMBL/GenBank/DDBJ databases">
        <authorList>
            <person name="Li T."/>
            <person name="Hu X."/>
            <person name="Zhang T."/>
            <person name="Song X."/>
            <person name="Zhang H."/>
            <person name="Dai N."/>
            <person name="Sheng W."/>
            <person name="Hou X."/>
            <person name="Wei L."/>
        </authorList>
    </citation>
    <scope>NUCLEOTIDE SEQUENCE</scope>
    <source>
        <strain evidence="6">KEN1</strain>
        <tissue evidence="6">Leaf</tissue>
    </source>
</reference>
<name>A0AAW2XZP4_9LAMI</name>
<accession>A0AAW2XZP4</accession>
<dbReference type="EMBL" id="JACGWN010000002">
    <property type="protein sequence ID" value="KAL0459230.1"/>
    <property type="molecule type" value="Genomic_DNA"/>
</dbReference>
<dbReference type="InterPro" id="IPR001906">
    <property type="entry name" value="Terpene_synth_N"/>
</dbReference>
<sequence>MWADAFTSFSLDDKVQKKYDEAIQELKQQVRSMLMTKGSTTIEKLILIDTLERLGVGYHFEQEIENQLREIFFSKSQDKDQLDNYDLFATALQFRLLRQHHYHYKKFYIL</sequence>
<reference evidence="6" key="2">
    <citation type="journal article" date="2024" name="Plant">
        <title>Genomic evolution and insights into agronomic trait innovations of Sesamum species.</title>
        <authorList>
            <person name="Miao H."/>
            <person name="Wang L."/>
            <person name="Qu L."/>
            <person name="Liu H."/>
            <person name="Sun Y."/>
            <person name="Le M."/>
            <person name="Wang Q."/>
            <person name="Wei S."/>
            <person name="Zheng Y."/>
            <person name="Lin W."/>
            <person name="Duan Y."/>
            <person name="Cao H."/>
            <person name="Xiong S."/>
            <person name="Wang X."/>
            <person name="Wei L."/>
            <person name="Li C."/>
            <person name="Ma Q."/>
            <person name="Ju M."/>
            <person name="Zhao R."/>
            <person name="Li G."/>
            <person name="Mu C."/>
            <person name="Tian Q."/>
            <person name="Mei H."/>
            <person name="Zhang T."/>
            <person name="Gao T."/>
            <person name="Zhang H."/>
        </authorList>
    </citation>
    <scope>NUCLEOTIDE SEQUENCE</scope>
    <source>
        <strain evidence="6">KEN1</strain>
    </source>
</reference>
<dbReference type="GO" id="GO:0010333">
    <property type="term" value="F:terpene synthase activity"/>
    <property type="evidence" value="ECO:0007669"/>
    <property type="project" value="InterPro"/>
</dbReference>
<comment type="cofactor">
    <cofactor evidence="1">
        <name>Mg(2+)</name>
        <dbReference type="ChEBI" id="CHEBI:18420"/>
    </cofactor>
</comment>
<dbReference type="PANTHER" id="PTHR31225">
    <property type="entry name" value="OS04G0344100 PROTEIN-RELATED"/>
    <property type="match status" value="1"/>
</dbReference>
<dbReference type="InterPro" id="IPR008930">
    <property type="entry name" value="Terpenoid_cyclase/PrenylTrfase"/>
</dbReference>
<comment type="caution">
    <text evidence="6">The sequence shown here is derived from an EMBL/GenBank/DDBJ whole genome shotgun (WGS) entry which is preliminary data.</text>
</comment>
<dbReference type="SUPFAM" id="SSF48239">
    <property type="entry name" value="Terpenoid cyclases/Protein prenyltransferases"/>
    <property type="match status" value="1"/>
</dbReference>
<dbReference type="InterPro" id="IPR036965">
    <property type="entry name" value="Terpene_synth_N_sf"/>
</dbReference>
<gene>
    <name evidence="6" type="ORF">Slati_0550200</name>
</gene>
<keyword evidence="4" id="KW-0456">Lyase</keyword>
<evidence type="ECO:0000256" key="4">
    <source>
        <dbReference type="ARBA" id="ARBA00023239"/>
    </source>
</evidence>
<dbReference type="PANTHER" id="PTHR31225:SF253">
    <property type="entry name" value="SESQUITERPENE SYNTHASE 31"/>
    <property type="match status" value="1"/>
</dbReference>
<dbReference type="AlphaFoldDB" id="A0AAW2XZP4"/>
<feature type="domain" description="Terpene synthase N-terminal" evidence="5">
    <location>
        <begin position="2"/>
        <end position="103"/>
    </location>
</feature>
<organism evidence="6">
    <name type="scientific">Sesamum latifolium</name>
    <dbReference type="NCBI Taxonomy" id="2727402"/>
    <lineage>
        <taxon>Eukaryota</taxon>
        <taxon>Viridiplantae</taxon>
        <taxon>Streptophyta</taxon>
        <taxon>Embryophyta</taxon>
        <taxon>Tracheophyta</taxon>
        <taxon>Spermatophyta</taxon>
        <taxon>Magnoliopsida</taxon>
        <taxon>eudicotyledons</taxon>
        <taxon>Gunneridae</taxon>
        <taxon>Pentapetalae</taxon>
        <taxon>asterids</taxon>
        <taxon>lamiids</taxon>
        <taxon>Lamiales</taxon>
        <taxon>Pedaliaceae</taxon>
        <taxon>Sesamum</taxon>
    </lineage>
</organism>
<dbReference type="GO" id="GO:0016114">
    <property type="term" value="P:terpenoid biosynthetic process"/>
    <property type="evidence" value="ECO:0007669"/>
    <property type="project" value="InterPro"/>
</dbReference>
<proteinExistence type="predicted"/>
<dbReference type="InterPro" id="IPR050148">
    <property type="entry name" value="Terpene_synthase-like"/>
</dbReference>
<dbReference type="Pfam" id="PF01397">
    <property type="entry name" value="Terpene_synth"/>
    <property type="match status" value="1"/>
</dbReference>